<feature type="domain" description="Alcohol dehydrogenase-like C-terminal" evidence="9">
    <location>
        <begin position="184"/>
        <end position="320"/>
    </location>
</feature>
<dbReference type="PROSITE" id="PS00059">
    <property type="entry name" value="ADH_ZINC"/>
    <property type="match status" value="1"/>
</dbReference>
<keyword evidence="5 8" id="KW-0862">Zinc</keyword>
<dbReference type="Pfam" id="PF00107">
    <property type="entry name" value="ADH_zinc_N"/>
    <property type="match status" value="1"/>
</dbReference>
<dbReference type="Proteomes" id="UP000803884">
    <property type="component" value="Unassembled WGS sequence"/>
</dbReference>
<dbReference type="PANTHER" id="PTHR43161">
    <property type="entry name" value="SORBITOL DEHYDROGENASE"/>
    <property type="match status" value="1"/>
</dbReference>
<dbReference type="PANTHER" id="PTHR43161:SF4">
    <property type="entry name" value="D-XYLULOSE REDUCTASE"/>
    <property type="match status" value="1"/>
</dbReference>
<evidence type="ECO:0000256" key="5">
    <source>
        <dbReference type="ARBA" id="ARBA00022833"/>
    </source>
</evidence>
<dbReference type="GO" id="GO:0008270">
    <property type="term" value="F:zinc ion binding"/>
    <property type="evidence" value="ECO:0007669"/>
    <property type="project" value="InterPro"/>
</dbReference>
<evidence type="ECO:0000259" key="10">
    <source>
        <dbReference type="Pfam" id="PF08240"/>
    </source>
</evidence>
<evidence type="ECO:0000256" key="4">
    <source>
        <dbReference type="ARBA" id="ARBA00022723"/>
    </source>
</evidence>
<accession>A0AB34KSN6</accession>
<feature type="domain" description="Alcohol dehydrogenase-like N-terminal" evidence="10">
    <location>
        <begin position="32"/>
        <end position="146"/>
    </location>
</feature>
<dbReference type="InterPro" id="IPR013154">
    <property type="entry name" value="ADH-like_N"/>
</dbReference>
<dbReference type="GeneID" id="96006969"/>
<dbReference type="Pfam" id="PF08240">
    <property type="entry name" value="ADH_N"/>
    <property type="match status" value="1"/>
</dbReference>
<keyword evidence="4 8" id="KW-0479">Metal-binding</keyword>
<dbReference type="AlphaFoldDB" id="A0AB34KSN6"/>
<organism evidence="11 12">
    <name type="scientific">Cladosporium halotolerans</name>
    <dbReference type="NCBI Taxonomy" id="1052096"/>
    <lineage>
        <taxon>Eukaryota</taxon>
        <taxon>Fungi</taxon>
        <taxon>Dikarya</taxon>
        <taxon>Ascomycota</taxon>
        <taxon>Pezizomycotina</taxon>
        <taxon>Dothideomycetes</taxon>
        <taxon>Dothideomycetidae</taxon>
        <taxon>Cladosporiales</taxon>
        <taxon>Cladosporiaceae</taxon>
        <taxon>Cladosporium</taxon>
    </lineage>
</organism>
<evidence type="ECO:0000256" key="6">
    <source>
        <dbReference type="ARBA" id="ARBA00023002"/>
    </source>
</evidence>
<dbReference type="InterPro" id="IPR036291">
    <property type="entry name" value="NAD(P)-bd_dom_sf"/>
</dbReference>
<dbReference type="Gene3D" id="3.40.50.720">
    <property type="entry name" value="NAD(P)-binding Rossmann-like Domain"/>
    <property type="match status" value="1"/>
</dbReference>
<dbReference type="InterPro" id="IPR011032">
    <property type="entry name" value="GroES-like_sf"/>
</dbReference>
<dbReference type="GO" id="GO:0006062">
    <property type="term" value="P:sorbitol catabolic process"/>
    <property type="evidence" value="ECO:0007669"/>
    <property type="project" value="TreeGrafter"/>
</dbReference>
<evidence type="ECO:0000256" key="8">
    <source>
        <dbReference type="RuleBase" id="RU361277"/>
    </source>
</evidence>
<keyword evidence="7" id="KW-0520">NAD</keyword>
<dbReference type="InterPro" id="IPR045306">
    <property type="entry name" value="SDH-like"/>
</dbReference>
<proteinExistence type="inferred from homology"/>
<evidence type="ECO:0000313" key="11">
    <source>
        <dbReference type="EMBL" id="KAL1586278.1"/>
    </source>
</evidence>
<dbReference type="InterPro" id="IPR002328">
    <property type="entry name" value="ADH_Zn_CS"/>
</dbReference>
<dbReference type="EMBL" id="JAAQHG020000015">
    <property type="protein sequence ID" value="KAL1586278.1"/>
    <property type="molecule type" value="Genomic_DNA"/>
</dbReference>
<dbReference type="GO" id="GO:0003939">
    <property type="term" value="F:L-iditol 2-dehydrogenase (NAD+) activity"/>
    <property type="evidence" value="ECO:0007669"/>
    <property type="project" value="TreeGrafter"/>
</dbReference>
<comment type="pathway">
    <text evidence="2">Carbohydrate degradation.</text>
</comment>
<reference evidence="11 12" key="1">
    <citation type="journal article" date="2020" name="Microbiol. Resour. Announc.">
        <title>Draft Genome Sequence of a Cladosporium Species Isolated from the Mesophotic Ascidian Didemnum maculosum.</title>
        <authorList>
            <person name="Gioti A."/>
            <person name="Siaperas R."/>
            <person name="Nikolaivits E."/>
            <person name="Le Goff G."/>
            <person name="Ouazzani J."/>
            <person name="Kotoulas G."/>
            <person name="Topakas E."/>
        </authorList>
    </citation>
    <scope>NUCLEOTIDE SEQUENCE [LARGE SCALE GENOMIC DNA]</scope>
    <source>
        <strain evidence="11 12">TM138-S3</strain>
    </source>
</reference>
<evidence type="ECO:0000259" key="9">
    <source>
        <dbReference type="Pfam" id="PF00107"/>
    </source>
</evidence>
<evidence type="ECO:0000256" key="7">
    <source>
        <dbReference type="ARBA" id="ARBA00023027"/>
    </source>
</evidence>
<evidence type="ECO:0000313" key="12">
    <source>
        <dbReference type="Proteomes" id="UP000803884"/>
    </source>
</evidence>
<dbReference type="SUPFAM" id="SSF51735">
    <property type="entry name" value="NAD(P)-binding Rossmann-fold domains"/>
    <property type="match status" value="1"/>
</dbReference>
<sequence length="377" mass="40802">MAKFEPPLPNPALFTNEQHEIFMGESPELDPKPNECIVHVRCNGICGSDVHFWHTGRIGSLEIQAQHCLGHEGAGEVVWTGSDVAHLKPGDRVSIEPGVPCGHCFECTSGHYNLCLDVKFSGVPPHTGSMRRYHVHHADYLHKMPDQLTYADGALLEPLSVSLRGFERGPLKLGEAGVVFGAGPIGLISLAIAKAAGACPLIITDLDRGRLDFAEKFVPGAVGLQVDLSRSPQEMAVVVREAVAEKGGDVPRLVYECTGIQSSVITASYVPRPAGEVIVIGVGKSIMNELPFMHLSMAEVDLKFINRYHHSWPTAMRLLAHGVLDLKQLITHRYPLEKADEALKASADRSSGSIKIHIEDGDAQQVGGGVVLNRAYL</sequence>
<dbReference type="InterPro" id="IPR013149">
    <property type="entry name" value="ADH-like_C"/>
</dbReference>
<name>A0AB34KSN6_9PEZI</name>
<keyword evidence="6" id="KW-0560">Oxidoreductase</keyword>
<dbReference type="SUPFAM" id="SSF50129">
    <property type="entry name" value="GroES-like"/>
    <property type="match status" value="1"/>
</dbReference>
<evidence type="ECO:0000256" key="3">
    <source>
        <dbReference type="ARBA" id="ARBA00008072"/>
    </source>
</evidence>
<dbReference type="RefSeq" id="XP_069229383.1">
    <property type="nucleotide sequence ID" value="XM_069374131.1"/>
</dbReference>
<comment type="caution">
    <text evidence="11">The sequence shown here is derived from an EMBL/GenBank/DDBJ whole genome shotgun (WGS) entry which is preliminary data.</text>
</comment>
<keyword evidence="12" id="KW-1185">Reference proteome</keyword>
<evidence type="ECO:0000256" key="1">
    <source>
        <dbReference type="ARBA" id="ARBA00001947"/>
    </source>
</evidence>
<dbReference type="CDD" id="cd05285">
    <property type="entry name" value="sorbitol_DH"/>
    <property type="match status" value="1"/>
</dbReference>
<comment type="cofactor">
    <cofactor evidence="1 8">
        <name>Zn(2+)</name>
        <dbReference type="ChEBI" id="CHEBI:29105"/>
    </cofactor>
</comment>
<evidence type="ECO:0000256" key="2">
    <source>
        <dbReference type="ARBA" id="ARBA00004921"/>
    </source>
</evidence>
<comment type="similarity">
    <text evidence="3 8">Belongs to the zinc-containing alcohol dehydrogenase family.</text>
</comment>
<protein>
    <submittedName>
        <fullName evidence="11">Uncharacterized protein</fullName>
    </submittedName>
</protein>
<dbReference type="Gene3D" id="3.90.180.10">
    <property type="entry name" value="Medium-chain alcohol dehydrogenases, catalytic domain"/>
    <property type="match status" value="1"/>
</dbReference>
<gene>
    <name evidence="11" type="ORF">WHR41_05526</name>
</gene>